<dbReference type="RefSeq" id="WP_009496162.1">
    <property type="nucleotide sequence ID" value="NZ_CP009223.1"/>
</dbReference>
<gene>
    <name evidence="2" type="ORF">WS74_1047</name>
</gene>
<keyword evidence="1" id="KW-0472">Membrane</keyword>
<dbReference type="Proteomes" id="UP000029079">
    <property type="component" value="Chromosome"/>
</dbReference>
<evidence type="ECO:0000256" key="1">
    <source>
        <dbReference type="SAM" id="Phobius"/>
    </source>
</evidence>
<keyword evidence="1" id="KW-0812">Transmembrane</keyword>
<sequence>MFYIQPTPLSNYLWLALWALPVVILLVGVLMFLLGRGNKKKERMANLVGALGIIGLLVVGALSVSSYVHNYKNSASYNKKAKEMALEYNPNQERHLIIQNYKGEQTFEMTGNFGFDHEGRNVTVVDNKTGDKTSIYIGENDLLIIQDKK</sequence>
<feature type="transmembrane region" description="Helical" evidence="1">
    <location>
        <begin position="12"/>
        <end position="35"/>
    </location>
</feature>
<name>A0A075U058_9LACO</name>
<dbReference type="KEGG" id="wct:WS74_1047"/>
<proteinExistence type="predicted"/>
<keyword evidence="3" id="KW-1185">Reference proteome</keyword>
<feature type="transmembrane region" description="Helical" evidence="1">
    <location>
        <begin position="47"/>
        <end position="68"/>
    </location>
</feature>
<dbReference type="EMBL" id="CP009223">
    <property type="protein sequence ID" value="AIM63298.1"/>
    <property type="molecule type" value="Genomic_DNA"/>
</dbReference>
<organism evidence="2 3">
    <name type="scientific">Weissella ceti</name>
    <dbReference type="NCBI Taxonomy" id="759620"/>
    <lineage>
        <taxon>Bacteria</taxon>
        <taxon>Bacillati</taxon>
        <taxon>Bacillota</taxon>
        <taxon>Bacilli</taxon>
        <taxon>Lactobacillales</taxon>
        <taxon>Lactobacillaceae</taxon>
        <taxon>Weissella</taxon>
    </lineage>
</organism>
<dbReference type="AlphaFoldDB" id="A0A075U058"/>
<evidence type="ECO:0000313" key="3">
    <source>
        <dbReference type="Proteomes" id="UP000029079"/>
    </source>
</evidence>
<dbReference type="KEGG" id="wce:WS08_0981"/>
<evidence type="ECO:0000313" key="2">
    <source>
        <dbReference type="EMBL" id="AIM63298.1"/>
    </source>
</evidence>
<reference evidence="2 3" key="1">
    <citation type="journal article" date="2014" name="Genome Announc.">
        <title>Complete Genome Sequences of Fish Pathogenic Weissella ceti Strains WS74 and WS105.</title>
        <authorList>
            <person name="Figueiredo H.C."/>
            <person name="Leal C.A."/>
            <person name="Dorella F.A."/>
            <person name="Carvalho A.F."/>
            <person name="Soares S.C."/>
            <person name="Pereira F.L."/>
            <person name="Azevedo V.A."/>
        </authorList>
    </citation>
    <scope>NUCLEOTIDE SEQUENCE [LARGE SCALE GENOMIC DNA]</scope>
    <source>
        <strain evidence="2 3">WS74</strain>
    </source>
</reference>
<keyword evidence="1" id="KW-1133">Transmembrane helix</keyword>
<accession>A0A075U058</accession>
<protein>
    <submittedName>
        <fullName evidence="2">Uncharacterized protein</fullName>
    </submittedName>
</protein>
<dbReference type="OrthoDB" id="2143813at2"/>
<reference evidence="3" key="2">
    <citation type="submission" date="2014-08" db="EMBL/GenBank/DDBJ databases">
        <title>Complete genome of Weissella ceti strain WS74 isolated from diseased rainbow trout in Brazil.</title>
        <authorList>
            <person name="Figueiredo H.C.P."/>
            <person name="Leal C.A.G."/>
            <person name="Pereira F.L."/>
            <person name="Soares S.C."/>
            <person name="Dorella F.A."/>
            <person name="Carvalho A.F."/>
            <person name="Azevedo V.A.C."/>
        </authorList>
    </citation>
    <scope>NUCLEOTIDE SEQUENCE [LARGE SCALE GENOMIC DNA]</scope>
    <source>
        <strain evidence="3">WS74</strain>
    </source>
</reference>